<dbReference type="EMBL" id="KK914488">
    <property type="protein sequence ID" value="KDP35399.1"/>
    <property type="molecule type" value="Genomic_DNA"/>
</dbReference>
<feature type="compositionally biased region" description="Low complexity" evidence="1">
    <location>
        <begin position="90"/>
        <end position="99"/>
    </location>
</feature>
<sequence>MPKPCTSARLCCNQGEPSAESDSSTSQPCWTARSCHRGDINPRACLLKHSRAAFILDFQSLARLSRAIWHARATRPYSSVPLSTAHAHPSTKPSSSTPRPCFIACPC</sequence>
<evidence type="ECO:0000313" key="2">
    <source>
        <dbReference type="EMBL" id="KDP35399.1"/>
    </source>
</evidence>
<feature type="region of interest" description="Disordered" evidence="1">
    <location>
        <begin position="80"/>
        <end position="99"/>
    </location>
</feature>
<evidence type="ECO:0000256" key="1">
    <source>
        <dbReference type="SAM" id="MobiDB-lite"/>
    </source>
</evidence>
<protein>
    <submittedName>
        <fullName evidence="2">Uncharacterized protein</fullName>
    </submittedName>
</protein>
<name>A0A067KU65_JATCU</name>
<evidence type="ECO:0000313" key="3">
    <source>
        <dbReference type="Proteomes" id="UP000027138"/>
    </source>
</evidence>
<dbReference type="AlphaFoldDB" id="A0A067KU65"/>
<organism evidence="2 3">
    <name type="scientific">Jatropha curcas</name>
    <name type="common">Barbados nut</name>
    <dbReference type="NCBI Taxonomy" id="180498"/>
    <lineage>
        <taxon>Eukaryota</taxon>
        <taxon>Viridiplantae</taxon>
        <taxon>Streptophyta</taxon>
        <taxon>Embryophyta</taxon>
        <taxon>Tracheophyta</taxon>
        <taxon>Spermatophyta</taxon>
        <taxon>Magnoliopsida</taxon>
        <taxon>eudicotyledons</taxon>
        <taxon>Gunneridae</taxon>
        <taxon>Pentapetalae</taxon>
        <taxon>rosids</taxon>
        <taxon>fabids</taxon>
        <taxon>Malpighiales</taxon>
        <taxon>Euphorbiaceae</taxon>
        <taxon>Crotonoideae</taxon>
        <taxon>Jatropheae</taxon>
        <taxon>Jatropha</taxon>
    </lineage>
</organism>
<keyword evidence="3" id="KW-1185">Reference proteome</keyword>
<accession>A0A067KU65</accession>
<dbReference type="Proteomes" id="UP000027138">
    <property type="component" value="Unassembled WGS sequence"/>
</dbReference>
<proteinExistence type="predicted"/>
<gene>
    <name evidence="2" type="ORF">JCGZ_10383</name>
</gene>
<reference evidence="2 3" key="1">
    <citation type="journal article" date="2014" name="PLoS ONE">
        <title>Global Analysis of Gene Expression Profiles in Physic Nut (Jatropha curcas L.) Seedlings Exposed to Salt Stress.</title>
        <authorList>
            <person name="Zhang L."/>
            <person name="Zhang C."/>
            <person name="Wu P."/>
            <person name="Chen Y."/>
            <person name="Li M."/>
            <person name="Jiang H."/>
            <person name="Wu G."/>
        </authorList>
    </citation>
    <scope>NUCLEOTIDE SEQUENCE [LARGE SCALE GENOMIC DNA]</scope>
    <source>
        <strain evidence="3">cv. GZQX0401</strain>
        <tissue evidence="2">Young leaves</tissue>
    </source>
</reference>